<protein>
    <submittedName>
        <fullName evidence="1">Uncharacterized protein</fullName>
    </submittedName>
</protein>
<proteinExistence type="predicted"/>
<dbReference type="Proteomes" id="UP000218209">
    <property type="component" value="Unassembled WGS sequence"/>
</dbReference>
<sequence>MQGAVAVDARVLVAALPHDTTAGTTPVYTPTVSVATPTTSVCVPTCPRAPTALSFSLS</sequence>
<dbReference type="AlphaFoldDB" id="A0A1X6NQQ4"/>
<evidence type="ECO:0000313" key="2">
    <source>
        <dbReference type="Proteomes" id="UP000218209"/>
    </source>
</evidence>
<organism evidence="1 2">
    <name type="scientific">Porphyra umbilicalis</name>
    <name type="common">Purple laver</name>
    <name type="synonym">Red alga</name>
    <dbReference type="NCBI Taxonomy" id="2786"/>
    <lineage>
        <taxon>Eukaryota</taxon>
        <taxon>Rhodophyta</taxon>
        <taxon>Bangiophyceae</taxon>
        <taxon>Bangiales</taxon>
        <taxon>Bangiaceae</taxon>
        <taxon>Porphyra</taxon>
    </lineage>
</organism>
<name>A0A1X6NQQ4_PORUM</name>
<keyword evidence="2" id="KW-1185">Reference proteome</keyword>
<accession>A0A1X6NQQ4</accession>
<gene>
    <name evidence="1" type="ORF">BU14_0626s0012</name>
</gene>
<reference evidence="1 2" key="1">
    <citation type="submission" date="2017-03" db="EMBL/GenBank/DDBJ databases">
        <title>WGS assembly of Porphyra umbilicalis.</title>
        <authorList>
            <person name="Brawley S.H."/>
            <person name="Blouin N.A."/>
            <person name="Ficko-Blean E."/>
            <person name="Wheeler G.L."/>
            <person name="Lohr M."/>
            <person name="Goodson H.V."/>
            <person name="Jenkins J.W."/>
            <person name="Blaby-Haas C.E."/>
            <person name="Helliwell K.E."/>
            <person name="Chan C."/>
            <person name="Marriage T."/>
            <person name="Bhattacharya D."/>
            <person name="Klein A.S."/>
            <person name="Badis Y."/>
            <person name="Brodie J."/>
            <person name="Cao Y."/>
            <person name="Collen J."/>
            <person name="Dittami S.M."/>
            <person name="Gachon C.M."/>
            <person name="Green B.R."/>
            <person name="Karpowicz S."/>
            <person name="Kim J.W."/>
            <person name="Kudahl U."/>
            <person name="Lin S."/>
            <person name="Michel G."/>
            <person name="Mittag M."/>
            <person name="Olson B.J."/>
            <person name="Pangilinan J."/>
            <person name="Peng Y."/>
            <person name="Qiu H."/>
            <person name="Shu S."/>
            <person name="Singer J.T."/>
            <person name="Smith A.G."/>
            <person name="Sprecher B.N."/>
            <person name="Wagner V."/>
            <person name="Wang W."/>
            <person name="Wang Z.-Y."/>
            <person name="Yan J."/>
            <person name="Yarish C."/>
            <person name="Zoeuner-Riek S."/>
            <person name="Zhuang Y."/>
            <person name="Zou Y."/>
            <person name="Lindquist E.A."/>
            <person name="Grimwood J."/>
            <person name="Barry K."/>
            <person name="Rokhsar D.S."/>
            <person name="Schmutz J."/>
            <person name="Stiller J.W."/>
            <person name="Grossman A.R."/>
            <person name="Prochnik S.E."/>
        </authorList>
    </citation>
    <scope>NUCLEOTIDE SEQUENCE [LARGE SCALE GENOMIC DNA]</scope>
    <source>
        <strain evidence="1">4086291</strain>
    </source>
</reference>
<dbReference type="EMBL" id="KV919187">
    <property type="protein sequence ID" value="OSX70944.1"/>
    <property type="molecule type" value="Genomic_DNA"/>
</dbReference>
<evidence type="ECO:0000313" key="1">
    <source>
        <dbReference type="EMBL" id="OSX70944.1"/>
    </source>
</evidence>